<dbReference type="EMBL" id="HBFP01008428">
    <property type="protein sequence ID" value="CAD8821632.1"/>
    <property type="molecule type" value="Transcribed_RNA"/>
</dbReference>
<reference evidence="1" key="1">
    <citation type="submission" date="2021-01" db="EMBL/GenBank/DDBJ databases">
        <authorList>
            <person name="Corre E."/>
            <person name="Pelletier E."/>
            <person name="Niang G."/>
            <person name="Scheremetjew M."/>
            <person name="Finn R."/>
            <person name="Kale V."/>
            <person name="Holt S."/>
            <person name="Cochrane G."/>
            <person name="Meng A."/>
            <person name="Brown T."/>
            <person name="Cohen L."/>
        </authorList>
    </citation>
    <scope>NUCLEOTIDE SEQUENCE</scope>
    <source>
        <strain evidence="1">CCMP3278</strain>
    </source>
</reference>
<dbReference type="Pfam" id="PF05757">
    <property type="entry name" value="PsbQ"/>
    <property type="match status" value="1"/>
</dbReference>
<gene>
    <name evidence="1" type="ORF">TOLI1172_LOCUS6026</name>
    <name evidence="2" type="ORF">TOLI1172_LOCUS6027</name>
</gene>
<sequence>MEAVGFVCGSGCVVRAGNGGGRLLMCAEKNGSSVAVSRRAVLGNAIGAAIAAAGLLSSQSAQASDGIQGGFTKTLFPKAGFNSPSELTPGSVSMDKAVLKDPAVQKGLSDLQAKRKELSDLQAQFKADSQLDVVSKVNNMFNISKLRDDLNKVNSAFDEETQIQTDRVVRNIIQDISELNSAAKLKPDVPRTPKKIEKTNSWMSKLASDFDKLLAFY</sequence>
<evidence type="ECO:0000313" key="1">
    <source>
        <dbReference type="EMBL" id="CAD8821631.1"/>
    </source>
</evidence>
<dbReference type="AlphaFoldDB" id="A0A6T6NYL8"/>
<protein>
    <submittedName>
        <fullName evidence="1">Uncharacterized protein</fullName>
    </submittedName>
</protein>
<proteinExistence type="predicted"/>
<accession>A0A6T6NYL8</accession>
<dbReference type="GO" id="GO:0019898">
    <property type="term" value="C:extrinsic component of membrane"/>
    <property type="evidence" value="ECO:0007669"/>
    <property type="project" value="InterPro"/>
</dbReference>
<dbReference type="EMBL" id="HBFP01008427">
    <property type="protein sequence ID" value="CAD8821631.1"/>
    <property type="molecule type" value="Transcribed_RNA"/>
</dbReference>
<evidence type="ECO:0000313" key="2">
    <source>
        <dbReference type="EMBL" id="CAD8821632.1"/>
    </source>
</evidence>
<dbReference type="GO" id="GO:0005509">
    <property type="term" value="F:calcium ion binding"/>
    <property type="evidence" value="ECO:0007669"/>
    <property type="project" value="InterPro"/>
</dbReference>
<name>A0A6T6NYL8_9RHOD</name>
<organism evidence="1">
    <name type="scientific">Timspurckia oligopyrenoides</name>
    <dbReference type="NCBI Taxonomy" id="708627"/>
    <lineage>
        <taxon>Eukaryota</taxon>
        <taxon>Rhodophyta</taxon>
        <taxon>Bangiophyceae</taxon>
        <taxon>Porphyridiales</taxon>
        <taxon>Porphyridiaceae</taxon>
        <taxon>Timspurckia</taxon>
    </lineage>
</organism>
<dbReference type="GO" id="GO:0015979">
    <property type="term" value="P:photosynthesis"/>
    <property type="evidence" value="ECO:0007669"/>
    <property type="project" value="InterPro"/>
</dbReference>
<dbReference type="GO" id="GO:0009523">
    <property type="term" value="C:photosystem II"/>
    <property type="evidence" value="ECO:0007669"/>
    <property type="project" value="InterPro"/>
</dbReference>
<dbReference type="InterPro" id="IPR008797">
    <property type="entry name" value="PSII_PsbQ"/>
</dbReference>